<feature type="binding site" evidence="10">
    <location>
        <begin position="6"/>
        <end position="11"/>
    </location>
    <ligand>
        <name>NAD(+)</name>
        <dbReference type="ChEBI" id="CHEBI:57540"/>
    </ligand>
</feature>
<feature type="binding site" evidence="9">
    <location>
        <position position="96"/>
    </location>
    <ligand>
        <name>substrate</name>
    </ligand>
</feature>
<reference evidence="15 16" key="1">
    <citation type="journal article" date="2017" name="Int. J. Syst. Evol. Microbiol.">
        <title>Gemmobacter straminiformis sp. nov., isolated from an artificial fountain.</title>
        <authorList>
            <person name="Kang J.Y."/>
            <person name="Kim M.J."/>
            <person name="Chun J."/>
            <person name="Son K.P."/>
            <person name="Jahng K.Y."/>
        </authorList>
    </citation>
    <scope>NUCLEOTIDE SEQUENCE [LARGE SCALE GENOMIC DNA]</scope>
    <source>
        <strain evidence="15 16">CAM-8</strain>
    </source>
</reference>
<sequence>MIGVVGAGAFGTALAVALARDGRAVRLWGRDVTALAARRESARLAGVRLPENVTITAEIADLRGAEAVLLSLPMQALGGFLAHAGLQAERLVACCKGVDLRTLTGPAAVIAAACPDATVALLTGPSFAADIARGLPTALTLACADEAEGERLQHLLATPVLRLYRTADVAGAELGGALKNVVAIAAGVVIGAGLGDSARAALMTRGYAEMVRLALSLGARAETLAGLSGFGDLVLTCTSEQSRNFRFGRALGAGAGFDPTVTVEGAATARAVARLAAERGMDMPVTAMVAALVDGGIDLSAAIQSLLSRPLKAE</sequence>
<feature type="binding site" evidence="7">
    <location>
        <position position="30"/>
    </location>
    <ligand>
        <name>NADPH</name>
        <dbReference type="ChEBI" id="CHEBI:57783"/>
    </ligand>
</feature>
<comment type="caution">
    <text evidence="15">The sequence shown here is derived from an EMBL/GenBank/DDBJ whole genome shotgun (WGS) entry which is preliminary data.</text>
</comment>
<dbReference type="UniPathway" id="UPA00940"/>
<feature type="binding site" evidence="10">
    <location>
        <position position="128"/>
    </location>
    <ligand>
        <name>NAD(+)</name>
        <dbReference type="ChEBI" id="CHEBI:57540"/>
    </ligand>
</feature>
<organism evidence="15 16">
    <name type="scientific">Paragemmobacter straminiformis</name>
    <dbReference type="NCBI Taxonomy" id="2045119"/>
    <lineage>
        <taxon>Bacteria</taxon>
        <taxon>Pseudomonadati</taxon>
        <taxon>Pseudomonadota</taxon>
        <taxon>Alphaproteobacteria</taxon>
        <taxon>Rhodobacterales</taxon>
        <taxon>Paracoccaceae</taxon>
        <taxon>Paragemmobacter</taxon>
    </lineage>
</organism>
<feature type="active site" description="Proton acceptor" evidence="7 8">
    <location>
        <position position="179"/>
    </location>
</feature>
<dbReference type="GO" id="GO:0051287">
    <property type="term" value="F:NAD binding"/>
    <property type="evidence" value="ECO:0007669"/>
    <property type="project" value="InterPro"/>
</dbReference>
<keyword evidence="16" id="KW-1185">Reference proteome</keyword>
<feature type="binding site" evidence="7">
    <location>
        <position position="244"/>
    </location>
    <ligand>
        <name>sn-glycerol 3-phosphate</name>
        <dbReference type="ChEBI" id="CHEBI:57597"/>
    </ligand>
</feature>
<dbReference type="InterPro" id="IPR036291">
    <property type="entry name" value="NAD(P)-bd_dom_sf"/>
</dbReference>
<dbReference type="PIRSF" id="PIRSF000114">
    <property type="entry name" value="Glycerol-3-P_dh"/>
    <property type="match status" value="1"/>
</dbReference>
<dbReference type="InterPro" id="IPR008927">
    <property type="entry name" value="6-PGluconate_DH-like_C_sf"/>
</dbReference>
<dbReference type="GO" id="GO:0005975">
    <property type="term" value="P:carbohydrate metabolic process"/>
    <property type="evidence" value="ECO:0007669"/>
    <property type="project" value="InterPro"/>
</dbReference>
<evidence type="ECO:0000256" key="10">
    <source>
        <dbReference type="PIRSR" id="PIRSR000114-3"/>
    </source>
</evidence>
<accession>A0A842IAJ3</accession>
<evidence type="ECO:0000256" key="8">
    <source>
        <dbReference type="PIRSR" id="PIRSR000114-1"/>
    </source>
</evidence>
<dbReference type="PANTHER" id="PTHR11728">
    <property type="entry name" value="GLYCEROL-3-PHOSPHATE DEHYDROGENASE"/>
    <property type="match status" value="1"/>
</dbReference>
<evidence type="ECO:0000256" key="3">
    <source>
        <dbReference type="ARBA" id="ARBA00023002"/>
    </source>
</evidence>
<keyword evidence="6 7" id="KW-1208">Phospholipid metabolism</keyword>
<evidence type="ECO:0000256" key="2">
    <source>
        <dbReference type="ARBA" id="ARBA00022516"/>
    </source>
</evidence>
<dbReference type="GO" id="GO:0046168">
    <property type="term" value="P:glycerol-3-phosphate catabolic process"/>
    <property type="evidence" value="ECO:0007669"/>
    <property type="project" value="InterPro"/>
</dbReference>
<feature type="domain" description="Glycerol-3-phosphate dehydrogenase NAD-dependent C-terminal" evidence="14">
    <location>
        <begin position="168"/>
        <end position="303"/>
    </location>
</feature>
<keyword evidence="5 7" id="KW-0594">Phospholipid biosynthesis</keyword>
<feature type="binding site" evidence="7">
    <location>
        <position position="264"/>
    </location>
    <ligand>
        <name>NADPH</name>
        <dbReference type="ChEBI" id="CHEBI:57783"/>
    </ligand>
</feature>
<evidence type="ECO:0000259" key="14">
    <source>
        <dbReference type="Pfam" id="PF07479"/>
    </source>
</evidence>
<feature type="binding site" evidence="7">
    <location>
        <position position="96"/>
    </location>
    <ligand>
        <name>NADPH</name>
        <dbReference type="ChEBI" id="CHEBI:57783"/>
    </ligand>
</feature>
<evidence type="ECO:0000256" key="4">
    <source>
        <dbReference type="ARBA" id="ARBA00023098"/>
    </source>
</evidence>
<feature type="binding site" evidence="10">
    <location>
        <position position="243"/>
    </location>
    <ligand>
        <name>NAD(+)</name>
        <dbReference type="ChEBI" id="CHEBI:57540"/>
    </ligand>
</feature>
<feature type="binding site" evidence="7">
    <location>
        <position position="179"/>
    </location>
    <ligand>
        <name>sn-glycerol 3-phosphate</name>
        <dbReference type="ChEBI" id="CHEBI:57597"/>
    </ligand>
</feature>
<name>A0A842IAJ3_9RHOB</name>
<gene>
    <name evidence="7" type="primary">gpsA</name>
    <name evidence="15" type="ORF">H7F16_10875</name>
</gene>
<comment type="pathway">
    <text evidence="7">Membrane lipid metabolism; glycerophospholipid metabolism.</text>
</comment>
<feature type="binding site" evidence="7">
    <location>
        <position position="243"/>
    </location>
    <ligand>
        <name>sn-glycerol 3-phosphate</name>
        <dbReference type="ChEBI" id="CHEBI:57597"/>
    </ligand>
</feature>
<feature type="binding site" evidence="7">
    <location>
        <position position="124"/>
    </location>
    <ligand>
        <name>sn-glycerol 3-phosphate</name>
        <dbReference type="ChEBI" id="CHEBI:57597"/>
    </ligand>
</feature>
<dbReference type="GO" id="GO:0005829">
    <property type="term" value="C:cytosol"/>
    <property type="evidence" value="ECO:0007669"/>
    <property type="project" value="TreeGrafter"/>
</dbReference>
<dbReference type="PANTHER" id="PTHR11728:SF1">
    <property type="entry name" value="GLYCEROL-3-PHOSPHATE DEHYDROGENASE [NAD(+)] 2, CHLOROPLASTIC"/>
    <property type="match status" value="1"/>
</dbReference>
<dbReference type="PRINTS" id="PR00077">
    <property type="entry name" value="GPDHDRGNASE"/>
</dbReference>
<keyword evidence="3 7" id="KW-0560">Oxidoreductase</keyword>
<feature type="binding site" evidence="7">
    <location>
        <position position="128"/>
    </location>
    <ligand>
        <name>NADPH</name>
        <dbReference type="ChEBI" id="CHEBI:57783"/>
    </ligand>
</feature>
<dbReference type="Pfam" id="PF07479">
    <property type="entry name" value="NAD_Gly3P_dh_C"/>
    <property type="match status" value="1"/>
</dbReference>
<dbReference type="SUPFAM" id="SSF48179">
    <property type="entry name" value="6-phosphogluconate dehydrogenase C-terminal domain-like"/>
    <property type="match status" value="1"/>
</dbReference>
<dbReference type="AlphaFoldDB" id="A0A842IAJ3"/>
<evidence type="ECO:0000259" key="13">
    <source>
        <dbReference type="Pfam" id="PF01210"/>
    </source>
</evidence>
<feature type="domain" description="Glycerol-3-phosphate dehydrogenase NAD-dependent N-terminal" evidence="13">
    <location>
        <begin position="2"/>
        <end position="147"/>
    </location>
</feature>
<keyword evidence="7" id="KW-0521">NADP</keyword>
<dbReference type="EC" id="1.1.1.94" evidence="7"/>
<comment type="similarity">
    <text evidence="1 7 11">Belongs to the NAD-dependent glycerol-3-phosphate dehydrogenase family.</text>
</comment>
<keyword evidence="7" id="KW-0963">Cytoplasm</keyword>
<dbReference type="SUPFAM" id="SSF51735">
    <property type="entry name" value="NAD(P)-binding Rossmann-fold domains"/>
    <property type="match status" value="1"/>
</dbReference>
<protein>
    <recommendedName>
        <fullName evidence="7">Glycerol-3-phosphate dehydrogenase [NAD(P)+]</fullName>
        <ecNumber evidence="7">1.1.1.94</ecNumber>
    </recommendedName>
    <alternativeName>
        <fullName evidence="7">NAD(P)(+)-dependent glycerol-3-phosphate dehydrogenase</fullName>
    </alternativeName>
    <alternativeName>
        <fullName evidence="7">NAD(P)H-dependent dihydroxyacetone-phosphate reductase</fullName>
    </alternativeName>
</protein>
<comment type="caution">
    <text evidence="7">Lacks conserved residue(s) required for the propagation of feature annotation.</text>
</comment>
<dbReference type="InterPro" id="IPR006109">
    <property type="entry name" value="G3P_DH_NAD-dep_C"/>
</dbReference>
<comment type="subcellular location">
    <subcellularLocation>
        <location evidence="7">Cytoplasm</location>
    </subcellularLocation>
</comment>
<dbReference type="Gene3D" id="1.10.1040.10">
    <property type="entry name" value="N-(1-d-carboxylethyl)-l-norvaline Dehydrogenase, domain 2"/>
    <property type="match status" value="1"/>
</dbReference>
<dbReference type="Proteomes" id="UP000555411">
    <property type="component" value="Unassembled WGS sequence"/>
</dbReference>
<evidence type="ECO:0000256" key="7">
    <source>
        <dbReference type="HAMAP-Rule" id="MF_00394"/>
    </source>
</evidence>
<evidence type="ECO:0000313" key="16">
    <source>
        <dbReference type="Proteomes" id="UP000555411"/>
    </source>
</evidence>
<dbReference type="Gene3D" id="3.40.50.720">
    <property type="entry name" value="NAD(P)-binding Rossmann-like Domain"/>
    <property type="match status" value="1"/>
</dbReference>
<dbReference type="GO" id="GO:0046167">
    <property type="term" value="P:glycerol-3-phosphate biosynthetic process"/>
    <property type="evidence" value="ECO:0007669"/>
    <property type="project" value="UniProtKB-UniRule"/>
</dbReference>
<feature type="binding site" evidence="7">
    <location>
        <position position="126"/>
    </location>
    <ligand>
        <name>sn-glycerol 3-phosphate</name>
        <dbReference type="ChEBI" id="CHEBI:57597"/>
    </ligand>
</feature>
<dbReference type="InterPro" id="IPR013328">
    <property type="entry name" value="6PGD_dom2"/>
</dbReference>
<dbReference type="InterPro" id="IPR011128">
    <property type="entry name" value="G3P_DH_NAD-dep_N"/>
</dbReference>
<keyword evidence="7 10" id="KW-0520">NAD</keyword>
<dbReference type="NCBIfam" id="NF000940">
    <property type="entry name" value="PRK00094.1-2"/>
    <property type="match status" value="1"/>
</dbReference>
<feature type="binding site" evidence="9">
    <location>
        <begin position="243"/>
        <end position="244"/>
    </location>
    <ligand>
        <name>substrate</name>
    </ligand>
</feature>
<evidence type="ECO:0000256" key="11">
    <source>
        <dbReference type="RuleBase" id="RU000437"/>
    </source>
</evidence>
<dbReference type="GO" id="GO:0047952">
    <property type="term" value="F:glycerol-3-phosphate dehydrogenase [NAD(P)+] activity"/>
    <property type="evidence" value="ECO:0007669"/>
    <property type="project" value="UniProtKB-UniRule"/>
</dbReference>
<feature type="binding site" evidence="7">
    <location>
        <position position="243"/>
    </location>
    <ligand>
        <name>NADPH</name>
        <dbReference type="ChEBI" id="CHEBI:57783"/>
    </ligand>
</feature>
<evidence type="ECO:0000256" key="9">
    <source>
        <dbReference type="PIRSR" id="PIRSR000114-2"/>
    </source>
</evidence>
<comment type="catalytic activity">
    <reaction evidence="7">
        <text>sn-glycerol 3-phosphate + NAD(+) = dihydroxyacetone phosphate + NADH + H(+)</text>
        <dbReference type="Rhea" id="RHEA:11092"/>
        <dbReference type="ChEBI" id="CHEBI:15378"/>
        <dbReference type="ChEBI" id="CHEBI:57540"/>
        <dbReference type="ChEBI" id="CHEBI:57597"/>
        <dbReference type="ChEBI" id="CHEBI:57642"/>
        <dbReference type="ChEBI" id="CHEBI:57945"/>
        <dbReference type="EC" id="1.1.1.94"/>
    </reaction>
</comment>
<keyword evidence="7" id="KW-0547">Nucleotide-binding</keyword>
<dbReference type="RefSeq" id="WP_185797631.1">
    <property type="nucleotide sequence ID" value="NZ_JACLQD010000003.1"/>
</dbReference>
<dbReference type="Pfam" id="PF01210">
    <property type="entry name" value="NAD_Gly3P_dh_N"/>
    <property type="match status" value="1"/>
</dbReference>
<feature type="binding site" evidence="7">
    <location>
        <position position="232"/>
    </location>
    <ligand>
        <name>sn-glycerol 3-phosphate</name>
        <dbReference type="ChEBI" id="CHEBI:57597"/>
    </ligand>
</feature>
<dbReference type="NCBIfam" id="NF000942">
    <property type="entry name" value="PRK00094.1-4"/>
    <property type="match status" value="1"/>
</dbReference>
<dbReference type="GO" id="GO:0006650">
    <property type="term" value="P:glycerophospholipid metabolic process"/>
    <property type="evidence" value="ECO:0007669"/>
    <property type="project" value="UniProtKB-UniRule"/>
</dbReference>
<dbReference type="EMBL" id="JACLQD010000003">
    <property type="protein sequence ID" value="MBC2836008.1"/>
    <property type="molecule type" value="Genomic_DNA"/>
</dbReference>
<evidence type="ECO:0000256" key="6">
    <source>
        <dbReference type="ARBA" id="ARBA00023264"/>
    </source>
</evidence>
<dbReference type="PROSITE" id="PS00957">
    <property type="entry name" value="NAD_G3PDH"/>
    <property type="match status" value="1"/>
</dbReference>
<comment type="catalytic activity">
    <reaction evidence="7 12">
        <text>sn-glycerol 3-phosphate + NADP(+) = dihydroxyacetone phosphate + NADPH + H(+)</text>
        <dbReference type="Rhea" id="RHEA:11096"/>
        <dbReference type="ChEBI" id="CHEBI:15378"/>
        <dbReference type="ChEBI" id="CHEBI:57597"/>
        <dbReference type="ChEBI" id="CHEBI:57642"/>
        <dbReference type="ChEBI" id="CHEBI:57783"/>
        <dbReference type="ChEBI" id="CHEBI:58349"/>
        <dbReference type="EC" id="1.1.1.94"/>
    </reaction>
</comment>
<evidence type="ECO:0000256" key="12">
    <source>
        <dbReference type="RuleBase" id="RU000439"/>
    </source>
</evidence>
<proteinExistence type="inferred from homology"/>
<dbReference type="GO" id="GO:0008654">
    <property type="term" value="P:phospholipid biosynthetic process"/>
    <property type="evidence" value="ECO:0007669"/>
    <property type="project" value="UniProtKB-KW"/>
</dbReference>
<feature type="binding site" evidence="7">
    <location>
        <position position="10"/>
    </location>
    <ligand>
        <name>NADPH</name>
        <dbReference type="ChEBI" id="CHEBI:57783"/>
    </ligand>
</feature>
<dbReference type="HAMAP" id="MF_00394">
    <property type="entry name" value="NAD_Glyc3P_dehydrog"/>
    <property type="match status" value="1"/>
</dbReference>
<feature type="binding site" evidence="7">
    <location>
        <position position="242"/>
    </location>
    <ligand>
        <name>sn-glycerol 3-phosphate</name>
        <dbReference type="ChEBI" id="CHEBI:57597"/>
    </ligand>
</feature>
<keyword evidence="4 7" id="KW-0443">Lipid metabolism</keyword>
<dbReference type="InterPro" id="IPR006168">
    <property type="entry name" value="G3P_DH_NAD-dep"/>
</dbReference>
<evidence type="ECO:0000256" key="1">
    <source>
        <dbReference type="ARBA" id="ARBA00011009"/>
    </source>
</evidence>
<comment type="function">
    <text evidence="7">Catalyzes the reduction of the glycolytic intermediate dihydroxyacetone phosphate (DHAP) to sn-glycerol 3-phosphate (G3P), the key precursor for phospholipid synthesis.</text>
</comment>
<evidence type="ECO:0000313" key="15">
    <source>
        <dbReference type="EMBL" id="MBC2836008.1"/>
    </source>
</evidence>
<feature type="binding site" evidence="7">
    <location>
        <position position="96"/>
    </location>
    <ligand>
        <name>sn-glycerol 3-phosphate</name>
        <dbReference type="ChEBI" id="CHEBI:57597"/>
    </ligand>
</feature>
<keyword evidence="2 7" id="KW-0444">Lipid biosynthesis</keyword>
<evidence type="ECO:0000256" key="5">
    <source>
        <dbReference type="ARBA" id="ARBA00023209"/>
    </source>
</evidence>